<dbReference type="eggNOG" id="COG2197">
    <property type="taxonomic scope" value="Bacteria"/>
</dbReference>
<sequence length="42" mass="4838">MNLSPKTVNSYRYRLFAKLGIGGDVELTRLAIRYKMLDTGQF</sequence>
<keyword evidence="3" id="KW-1185">Reference proteome</keyword>
<evidence type="ECO:0000313" key="3">
    <source>
        <dbReference type="Proteomes" id="UP000000753"/>
    </source>
</evidence>
<dbReference type="HOGENOM" id="CLU_3257775_0_0_6"/>
<dbReference type="Gene3D" id="1.10.10.10">
    <property type="entry name" value="Winged helix-like DNA-binding domain superfamily/Winged helix DNA-binding domain"/>
    <property type="match status" value="1"/>
</dbReference>
<dbReference type="InterPro" id="IPR036388">
    <property type="entry name" value="WH-like_DNA-bd_sf"/>
</dbReference>
<dbReference type="Pfam" id="PF00196">
    <property type="entry name" value="GerE"/>
    <property type="match status" value="1"/>
</dbReference>
<feature type="domain" description="HTH luxR-type" evidence="1">
    <location>
        <begin position="1"/>
        <end position="35"/>
    </location>
</feature>
<proteinExistence type="predicted"/>
<dbReference type="PROSITE" id="PS50043">
    <property type="entry name" value="HTH_LUXR_2"/>
    <property type="match status" value="1"/>
</dbReference>
<dbReference type="KEGG" id="swp:swp_2798"/>
<reference evidence="2 3" key="1">
    <citation type="journal article" date="2008" name="PLoS ONE">
        <title>Environmental adaptation: genomic analysis of the piezotolerant and psychrotolerant deep-sea iron reducing bacterium Shewanella piezotolerans WP3.</title>
        <authorList>
            <person name="Wang F."/>
            <person name="Wang J."/>
            <person name="Jian H."/>
            <person name="Zhang B."/>
            <person name="Li S."/>
            <person name="Wang F."/>
            <person name="Zeng X."/>
            <person name="Gao L."/>
            <person name="Bartlett D.H."/>
            <person name="Yu J."/>
            <person name="Hu S."/>
            <person name="Xiao X."/>
        </authorList>
    </citation>
    <scope>NUCLEOTIDE SEQUENCE [LARGE SCALE GENOMIC DNA]</scope>
    <source>
        <strain evidence="3">WP3 / JCM 13877</strain>
    </source>
</reference>
<dbReference type="InterPro" id="IPR000792">
    <property type="entry name" value="Tscrpt_reg_LuxR_C"/>
</dbReference>
<dbReference type="GO" id="GO:0003677">
    <property type="term" value="F:DNA binding"/>
    <property type="evidence" value="ECO:0007669"/>
    <property type="project" value="InterPro"/>
</dbReference>
<protein>
    <submittedName>
        <fullName evidence="2">Regulatory protein, LuxR:Response regulator receiver</fullName>
    </submittedName>
</protein>
<dbReference type="Proteomes" id="UP000000753">
    <property type="component" value="Chromosome"/>
</dbReference>
<gene>
    <name evidence="2" type="ordered locus">swp_2798</name>
</gene>
<dbReference type="InterPro" id="IPR016032">
    <property type="entry name" value="Sig_transdc_resp-reg_C-effctor"/>
</dbReference>
<dbReference type="AlphaFoldDB" id="B8CPE8"/>
<dbReference type="SUPFAM" id="SSF46894">
    <property type="entry name" value="C-terminal effector domain of the bipartite response regulators"/>
    <property type="match status" value="1"/>
</dbReference>
<evidence type="ECO:0000313" key="2">
    <source>
        <dbReference type="EMBL" id="ACJ29524.1"/>
    </source>
</evidence>
<name>B8CPE8_SHEPW</name>
<dbReference type="STRING" id="225849.swp_2798"/>
<accession>B8CPE8</accession>
<dbReference type="EMBL" id="CP000472">
    <property type="protein sequence ID" value="ACJ29524.1"/>
    <property type="molecule type" value="Genomic_DNA"/>
</dbReference>
<evidence type="ECO:0000259" key="1">
    <source>
        <dbReference type="PROSITE" id="PS50043"/>
    </source>
</evidence>
<organism evidence="2 3">
    <name type="scientific">Shewanella piezotolerans (strain WP3 / JCM 13877)</name>
    <dbReference type="NCBI Taxonomy" id="225849"/>
    <lineage>
        <taxon>Bacteria</taxon>
        <taxon>Pseudomonadati</taxon>
        <taxon>Pseudomonadota</taxon>
        <taxon>Gammaproteobacteria</taxon>
        <taxon>Alteromonadales</taxon>
        <taxon>Shewanellaceae</taxon>
        <taxon>Shewanella</taxon>
    </lineage>
</organism>
<dbReference type="GO" id="GO:0006355">
    <property type="term" value="P:regulation of DNA-templated transcription"/>
    <property type="evidence" value="ECO:0007669"/>
    <property type="project" value="InterPro"/>
</dbReference>